<gene>
    <name evidence="3" type="ORF">SAMN06264868_11645</name>
</gene>
<feature type="signal peptide" evidence="2">
    <location>
        <begin position="1"/>
        <end position="23"/>
    </location>
</feature>
<proteinExistence type="predicted"/>
<organism evidence="3 4">
    <name type="scientific">Venenivibrio stagnispumantis</name>
    <dbReference type="NCBI Taxonomy" id="407998"/>
    <lineage>
        <taxon>Bacteria</taxon>
        <taxon>Pseudomonadati</taxon>
        <taxon>Aquificota</taxon>
        <taxon>Aquificia</taxon>
        <taxon>Aquificales</taxon>
        <taxon>Hydrogenothermaceae</taxon>
        <taxon>Venenivibrio</taxon>
    </lineage>
</organism>
<evidence type="ECO:0008006" key="5">
    <source>
        <dbReference type="Google" id="ProtNLM"/>
    </source>
</evidence>
<keyword evidence="2" id="KW-0732">Signal</keyword>
<dbReference type="Gene3D" id="1.20.5.340">
    <property type="match status" value="1"/>
</dbReference>
<protein>
    <recommendedName>
        <fullName evidence="5">Lipoprotein</fullName>
    </recommendedName>
</protein>
<evidence type="ECO:0000313" key="3">
    <source>
        <dbReference type="EMBL" id="SMP17825.1"/>
    </source>
</evidence>
<comment type="caution">
    <text evidence="3">The sequence shown here is derived from an EMBL/GenBank/DDBJ whole genome shotgun (WGS) entry which is preliminary data.</text>
</comment>
<evidence type="ECO:0000313" key="4">
    <source>
        <dbReference type="Proteomes" id="UP001157947"/>
    </source>
</evidence>
<evidence type="ECO:0000256" key="1">
    <source>
        <dbReference type="SAM" id="Coils"/>
    </source>
</evidence>
<dbReference type="RefSeq" id="WP_265134160.1">
    <property type="nucleotide sequence ID" value="NZ_FXTX01000016.1"/>
</dbReference>
<accession>A0AA45WNB2</accession>
<keyword evidence="4" id="KW-1185">Reference proteome</keyword>
<feature type="coiled-coil region" evidence="1">
    <location>
        <begin position="35"/>
        <end position="127"/>
    </location>
</feature>
<dbReference type="AlphaFoldDB" id="A0AA45WNB2"/>
<dbReference type="EMBL" id="FXTX01000016">
    <property type="protein sequence ID" value="SMP17825.1"/>
    <property type="molecule type" value="Genomic_DNA"/>
</dbReference>
<keyword evidence="1" id="KW-0175">Coiled coil</keyword>
<evidence type="ECO:0000256" key="2">
    <source>
        <dbReference type="SAM" id="SignalP"/>
    </source>
</evidence>
<feature type="chain" id="PRO_5041466119" description="Lipoprotein" evidence="2">
    <location>
        <begin position="24"/>
        <end position="127"/>
    </location>
</feature>
<reference evidence="3" key="1">
    <citation type="submission" date="2017-05" db="EMBL/GenBank/DDBJ databases">
        <authorList>
            <person name="Varghese N."/>
            <person name="Submissions S."/>
        </authorList>
    </citation>
    <scope>NUCLEOTIDE SEQUENCE</scope>
    <source>
        <strain evidence="3">DSM 18763</strain>
    </source>
</reference>
<name>A0AA45WNB2_9AQUI</name>
<sequence>MKKYVLKAVALSTVAVFALTSCANYATKEYVDQQFGAVNSKLDSLETKVSNLEKEVANAKAANKAEVEALKSKVANLESEISAAKNSCPTACEDKINKLERDVDALKEKIQKSQSEMEKEMENKARK</sequence>
<dbReference type="Proteomes" id="UP001157947">
    <property type="component" value="Unassembled WGS sequence"/>
</dbReference>
<dbReference type="PROSITE" id="PS51257">
    <property type="entry name" value="PROKAR_LIPOPROTEIN"/>
    <property type="match status" value="1"/>
</dbReference>